<organism evidence="6 7">
    <name type="scientific">Flavobacterium xueshanense</name>
    <dbReference type="NCBI Taxonomy" id="935223"/>
    <lineage>
        <taxon>Bacteria</taxon>
        <taxon>Pseudomonadati</taxon>
        <taxon>Bacteroidota</taxon>
        <taxon>Flavobacteriia</taxon>
        <taxon>Flavobacteriales</taxon>
        <taxon>Flavobacteriaceae</taxon>
        <taxon>Flavobacterium</taxon>
    </lineage>
</organism>
<keyword evidence="4" id="KW-0472">Membrane</keyword>
<proteinExistence type="inferred from homology"/>
<comment type="similarity">
    <text evidence="1">Belongs to the glycosyltransferase 2 family.</text>
</comment>
<dbReference type="RefSeq" id="WP_091205788.1">
    <property type="nucleotide sequence ID" value="NZ_FONQ01000010.1"/>
</dbReference>
<accession>A0A1I2GGY9</accession>
<keyword evidence="4" id="KW-1133">Transmembrane helix</keyword>
<dbReference type="GO" id="GO:0016757">
    <property type="term" value="F:glycosyltransferase activity"/>
    <property type="evidence" value="ECO:0007669"/>
    <property type="project" value="UniProtKB-KW"/>
</dbReference>
<dbReference type="OrthoDB" id="1326385at2"/>
<dbReference type="Proteomes" id="UP000198596">
    <property type="component" value="Unassembled WGS sequence"/>
</dbReference>
<evidence type="ECO:0000313" key="7">
    <source>
        <dbReference type="Proteomes" id="UP000198596"/>
    </source>
</evidence>
<dbReference type="Gene3D" id="3.90.550.10">
    <property type="entry name" value="Spore Coat Polysaccharide Biosynthesis Protein SpsA, Chain A"/>
    <property type="match status" value="1"/>
</dbReference>
<dbReference type="EMBL" id="FONQ01000010">
    <property type="protein sequence ID" value="SFF16006.1"/>
    <property type="molecule type" value="Genomic_DNA"/>
</dbReference>
<feature type="transmembrane region" description="Helical" evidence="4">
    <location>
        <begin position="188"/>
        <end position="213"/>
    </location>
</feature>
<evidence type="ECO:0000256" key="1">
    <source>
        <dbReference type="ARBA" id="ARBA00006739"/>
    </source>
</evidence>
<feature type="domain" description="Glycosyltransferase 2-like" evidence="5">
    <location>
        <begin position="243"/>
        <end position="361"/>
    </location>
</feature>
<keyword evidence="7" id="KW-1185">Reference proteome</keyword>
<evidence type="ECO:0000259" key="5">
    <source>
        <dbReference type="Pfam" id="PF00535"/>
    </source>
</evidence>
<evidence type="ECO:0000256" key="3">
    <source>
        <dbReference type="ARBA" id="ARBA00022679"/>
    </source>
</evidence>
<evidence type="ECO:0000313" key="6">
    <source>
        <dbReference type="EMBL" id="SFF16006.1"/>
    </source>
</evidence>
<dbReference type="PANTHER" id="PTHR43179:SF12">
    <property type="entry name" value="GALACTOFURANOSYLTRANSFERASE GLFT2"/>
    <property type="match status" value="1"/>
</dbReference>
<gene>
    <name evidence="6" type="ORF">SAMN04488131_11038</name>
</gene>
<reference evidence="7" key="1">
    <citation type="submission" date="2016-10" db="EMBL/GenBank/DDBJ databases">
        <authorList>
            <person name="Varghese N."/>
            <person name="Submissions S."/>
        </authorList>
    </citation>
    <scope>NUCLEOTIDE SEQUENCE [LARGE SCALE GENOMIC DNA]</scope>
    <source>
        <strain evidence="7">CGMCC 1.9227</strain>
    </source>
</reference>
<keyword evidence="3 6" id="KW-0808">Transferase</keyword>
<protein>
    <submittedName>
        <fullName evidence="6">Glycosyltransferase, GT2 family</fullName>
    </submittedName>
</protein>
<dbReference type="PANTHER" id="PTHR43179">
    <property type="entry name" value="RHAMNOSYLTRANSFERASE WBBL"/>
    <property type="match status" value="1"/>
</dbReference>
<name>A0A1I2GGY9_9FLAO</name>
<evidence type="ECO:0000256" key="4">
    <source>
        <dbReference type="SAM" id="Phobius"/>
    </source>
</evidence>
<dbReference type="Pfam" id="PF00535">
    <property type="entry name" value="Glycos_transf_2"/>
    <property type="match status" value="1"/>
</dbReference>
<dbReference type="InterPro" id="IPR001173">
    <property type="entry name" value="Glyco_trans_2-like"/>
</dbReference>
<keyword evidence="4" id="KW-0812">Transmembrane</keyword>
<keyword evidence="2" id="KW-0328">Glycosyltransferase</keyword>
<dbReference type="InterPro" id="IPR029044">
    <property type="entry name" value="Nucleotide-diphossugar_trans"/>
</dbReference>
<dbReference type="SUPFAM" id="SSF53448">
    <property type="entry name" value="Nucleotide-diphospho-sugar transferases"/>
    <property type="match status" value="1"/>
</dbReference>
<evidence type="ECO:0000256" key="2">
    <source>
        <dbReference type="ARBA" id="ARBA00022676"/>
    </source>
</evidence>
<dbReference type="AlphaFoldDB" id="A0A1I2GGY9"/>
<dbReference type="STRING" id="935223.SAMN04488131_11038"/>
<sequence length="510" mass="58787">MIVVYHQNDRVAKVVSTHNELIPVDMDSSIAAVLMKLAHQFPEELIVWCHQLLENSLNIEQIATLFHHNKMMLSYTETNTRFLGNGIGFVEESPFIKVNKKCTYPTWLMSSEVGVIHASVLKLIGGTIKADANFDYFLNSVAKVGMILGLLCYSEPQLLLKNAPHPILQKANLFVLFRFVKQHYKKRWIVLLFLNLLVFEKRFPLLPLLYSLFFKSRKKTALNLGIIPVQSTLTVVDKKTIDVIIPTIGRKPYLHDVLRDLAQQTHLPVHVIIIEQNPQPGSISELDFLTNETWPFIIKHTFTHQAGACNARNLALSQVESEWVFLNDDDNRFGERLLETVLSKIQQFGISVLTTAYLQKNEPQRYGIINQSGIFGSGNSFVKACCLTTVSFDMALEFGYGEDIDFGMQLRNKGFDIIYFPEIRILHLKAPMGGFRIKVKQLWDAETVQPKPSATIMYVFFKHYTQQQLLGYKLVLFFKLLKKKSIYNYFVFLKEYQKKWEKSQYWASKL</sequence>